<dbReference type="HOGENOM" id="CLU_2637257_0_0_6"/>
<organism evidence="1 2">
    <name type="scientific">Xenorhabdus nematophila (strain ATCC 19061 / DSM 3370 / CCUG 14189 / LMG 1036 / NCIMB 9965 / AN6)</name>
    <dbReference type="NCBI Taxonomy" id="406817"/>
    <lineage>
        <taxon>Bacteria</taxon>
        <taxon>Pseudomonadati</taxon>
        <taxon>Pseudomonadota</taxon>
        <taxon>Gammaproteobacteria</taxon>
        <taxon>Enterobacterales</taxon>
        <taxon>Morganellaceae</taxon>
        <taxon>Xenorhabdus</taxon>
    </lineage>
</organism>
<protein>
    <recommendedName>
        <fullName evidence="3">CENP-V/GFA domain-containing protein</fullName>
    </recommendedName>
</protein>
<evidence type="ECO:0008006" key="3">
    <source>
        <dbReference type="Google" id="ProtNLM"/>
    </source>
</evidence>
<dbReference type="Proteomes" id="UP000008075">
    <property type="component" value="Chromosome"/>
</dbReference>
<dbReference type="KEGG" id="xne:XNC1_3842"/>
<dbReference type="EMBL" id="FN667742">
    <property type="protein sequence ID" value="CBJ91873.1"/>
    <property type="molecule type" value="Genomic_DNA"/>
</dbReference>
<reference evidence="1 2" key="1">
    <citation type="journal article" date="2011" name="PLoS ONE">
        <title>The entomopathogenic bacterial endosymbionts xenorhabdus and photorhabdus: convergent lifestyles from divergent genomes.</title>
        <authorList>
            <person name="Chaston J.M."/>
            <person name="Suen G."/>
            <person name="Tucker S.L."/>
            <person name="Andersen A.W."/>
            <person name="Bhasin A."/>
            <person name="Bode E."/>
            <person name="Bode H.B."/>
            <person name="Brachmann A.O."/>
            <person name="Cowles C.E."/>
            <person name="Cowles K.N."/>
            <person name="Darby C."/>
            <person name="de Leon L."/>
            <person name="Drace K."/>
            <person name="Du Z."/>
            <person name="Givaudan A."/>
            <person name="Herbert Tran E.E."/>
            <person name="Jewell K.A."/>
            <person name="Knack J.J."/>
            <person name="Krasomil-Osterfeld K.C."/>
            <person name="Kukor R."/>
            <person name="Lanois A."/>
            <person name="Latreille P."/>
            <person name="Leimgruber N.K."/>
            <person name="Lipke C.M."/>
            <person name="Liu R."/>
            <person name="Lu X."/>
            <person name="Martens E.C."/>
            <person name="Marri P.R."/>
            <person name="Medigue C."/>
            <person name="Menard M.L."/>
            <person name="Miller N.M."/>
            <person name="Morales-Soto N."/>
            <person name="Norton S."/>
            <person name="Ogier J.C."/>
            <person name="Orchard S.S."/>
            <person name="Park D."/>
            <person name="Park Y."/>
            <person name="Qurollo B.A."/>
            <person name="Sugar D.R."/>
            <person name="Richards G.R."/>
            <person name="Rouy Z."/>
            <person name="Slominski B."/>
            <person name="Slominski K."/>
            <person name="Snyder H."/>
            <person name="Tjaden B.C."/>
            <person name="van der Hoeven R."/>
            <person name="Welch R.D."/>
            <person name="Wheeler C."/>
            <person name="Xiang B."/>
            <person name="Barbazuk B."/>
            <person name="Gaudriault S."/>
            <person name="Goodner B."/>
            <person name="Slater S.C."/>
            <person name="Forst S."/>
            <person name="Goldman B.S."/>
            <person name="Goodrich-Blair H."/>
        </authorList>
    </citation>
    <scope>NUCLEOTIDE SEQUENCE [LARGE SCALE GENOMIC DNA]</scope>
    <source>
        <strain evidence="2">ATCC 19061 / DSM 3370 / CCUG 14189 / LMG 1036 / NCIMB 9965 / AN6</strain>
    </source>
</reference>
<sequence>MAIMISSLIRSIIDHTLISAPYLYNQQDKVTSCNALSADFRLSESIAQIEPSLYRSSEYSRRAFCSQCGSSLGAIDD</sequence>
<keyword evidence="2" id="KW-1185">Reference proteome</keyword>
<evidence type="ECO:0000313" key="1">
    <source>
        <dbReference type="EMBL" id="CBJ91873.1"/>
    </source>
</evidence>
<evidence type="ECO:0000313" key="2">
    <source>
        <dbReference type="Proteomes" id="UP000008075"/>
    </source>
</evidence>
<accession>D3VBN4</accession>
<dbReference type="STRING" id="406817.XNC1_3842"/>
<gene>
    <name evidence="1" type="ordered locus">XNC1_3842</name>
</gene>
<dbReference type="AlphaFoldDB" id="D3VBN4"/>
<name>D3VBN4_XENNA</name>
<proteinExistence type="predicted"/>